<gene>
    <name evidence="3" type="ORF">ACFOJE_09605</name>
</gene>
<proteinExistence type="predicted"/>
<name>A0ABV7AUL5_9GAMM</name>
<dbReference type="InterPro" id="IPR008274">
    <property type="entry name" value="AldOxase/xan_DH_MoCoBD1"/>
</dbReference>
<dbReference type="RefSeq" id="WP_377814098.1">
    <property type="nucleotide sequence ID" value="NZ_JBHRSJ010000016.1"/>
</dbReference>
<evidence type="ECO:0000256" key="1">
    <source>
        <dbReference type="ARBA" id="ARBA00022729"/>
    </source>
</evidence>
<comment type="caution">
    <text evidence="3">The sequence shown here is derived from an EMBL/GenBank/DDBJ whole genome shotgun (WGS) entry which is preliminary data.</text>
</comment>
<dbReference type="Gene3D" id="3.30.365.10">
    <property type="entry name" value="Aldehyde oxidase/xanthine dehydrogenase, molybdopterin binding domain"/>
    <property type="match status" value="4"/>
</dbReference>
<evidence type="ECO:0000313" key="3">
    <source>
        <dbReference type="EMBL" id="MFC2972461.1"/>
    </source>
</evidence>
<dbReference type="PIRSF" id="PIRSF036389">
    <property type="entry name" value="IOR_B"/>
    <property type="match status" value="1"/>
</dbReference>
<dbReference type="InterPro" id="IPR006311">
    <property type="entry name" value="TAT_signal"/>
</dbReference>
<dbReference type="EMBL" id="JBHRSJ010000016">
    <property type="protein sequence ID" value="MFC2972461.1"/>
    <property type="molecule type" value="Genomic_DNA"/>
</dbReference>
<dbReference type="InterPro" id="IPR046867">
    <property type="entry name" value="AldOxase/xan_DH_MoCoBD2"/>
</dbReference>
<dbReference type="SUPFAM" id="SSF56003">
    <property type="entry name" value="Molybdenum cofactor-binding domain"/>
    <property type="match status" value="2"/>
</dbReference>
<organism evidence="3 4">
    <name type="scientific">Azotobacter bryophylli</name>
    <dbReference type="NCBI Taxonomy" id="1986537"/>
    <lineage>
        <taxon>Bacteria</taxon>
        <taxon>Pseudomonadati</taxon>
        <taxon>Pseudomonadota</taxon>
        <taxon>Gammaproteobacteria</taxon>
        <taxon>Pseudomonadales</taxon>
        <taxon>Pseudomonadaceae</taxon>
        <taxon>Azotobacter</taxon>
    </lineage>
</organism>
<accession>A0ABV7AUL5</accession>
<dbReference type="Proteomes" id="UP001595457">
    <property type="component" value="Unassembled WGS sequence"/>
</dbReference>
<dbReference type="NCBIfam" id="TIGR01409">
    <property type="entry name" value="TAT_signal_seq"/>
    <property type="match status" value="1"/>
</dbReference>
<reference evidence="4" key="1">
    <citation type="journal article" date="2019" name="Int. J. Syst. Evol. Microbiol.">
        <title>The Global Catalogue of Microorganisms (GCM) 10K type strain sequencing project: providing services to taxonomists for standard genome sequencing and annotation.</title>
        <authorList>
            <consortium name="The Broad Institute Genomics Platform"/>
            <consortium name="The Broad Institute Genome Sequencing Center for Infectious Disease"/>
            <person name="Wu L."/>
            <person name="Ma J."/>
        </authorList>
    </citation>
    <scope>NUCLEOTIDE SEQUENCE [LARGE SCALE GENOMIC DNA]</scope>
    <source>
        <strain evidence="4">KCTC 62195</strain>
    </source>
</reference>
<evidence type="ECO:0000259" key="2">
    <source>
        <dbReference type="SMART" id="SM01008"/>
    </source>
</evidence>
<evidence type="ECO:0000313" key="4">
    <source>
        <dbReference type="Proteomes" id="UP001595457"/>
    </source>
</evidence>
<dbReference type="InterPro" id="IPR052516">
    <property type="entry name" value="N-heterocyclic_Hydroxylase"/>
</dbReference>
<sequence>MSQRKDELVVANLSRRGFLKGLAASGVLVVAANWGWRDAFAEEQQYGAAGMPHGWVDNPKVFLSIGSDGLVTFVCNRQEMGQGIRTSLAMVVADELEADWEMMRVVQAQGDEERYGNQDTDGSRSMRHWFDPIRRCAAAARSMLEQAAAQQWQVPVAECRAQGHKVVHQPSGRSLGYGQLAEAAAALEVPPRESLRLKPAGQFRYIGKDSTRAIDGADIVGGRAVYGADVRFDDMLYAVVARPPVYGGKLKNQDAAETLKVPGVVKVVEIAGSPLPSGFQPLGGLAVIAGNTWAAIKGREALKLEWDDGPNAGYDSKAYRAELSQAARAPGQLVRDAGDVQAVFAKAERLLEAEYYIPHLAQAPMEPMVATARFADGACEVWAPVQAPQATRESVAERLGIPVDKVTVNVTLLGGGFGRKSKPDFAVEAALLAKEFPGRPLRVQWTRDDDLRFSYFHTVSVEYLRGALTPSGKVSAWLHRSTAPSIAALFGPDPKHEMPLELGLGFINLPYTLPNVRLENPEAAAHTRVGWYRSVSNIPHAFAVQSFIGELAAAAGRDHRDFLLELIGPARKIDPRKLGDEWNHGESPALYPIDTGRLRSVVEVATHQAGWGRKLPKGRGLGLAVHYSFVTYVAVVLDVEVKDDGSLLLHKATMAVDCGPQINPDRIRSQMEGSCIMGLSNAALSEISFANGRVQQSNLHDYEVARMPLAPREIVVHLVRPEGEVPLGGVGEPGVPPIAPALCNAIFAATGKRIRDLPVRDQLKGWNQA</sequence>
<dbReference type="InterPro" id="IPR037165">
    <property type="entry name" value="AldOxase/xan_DH_Mopterin-bd_sf"/>
</dbReference>
<dbReference type="Gene3D" id="3.90.1170.50">
    <property type="entry name" value="Aldehyde oxidase/xanthine dehydrogenase, a/b hammerhead"/>
    <property type="match status" value="1"/>
</dbReference>
<dbReference type="InterPro" id="IPR000674">
    <property type="entry name" value="Ald_Oxase/Xan_DH_a/b"/>
</dbReference>
<keyword evidence="4" id="KW-1185">Reference proteome</keyword>
<dbReference type="PANTHER" id="PTHR47495">
    <property type="entry name" value="ALDEHYDE DEHYDROGENASE"/>
    <property type="match status" value="1"/>
</dbReference>
<dbReference type="InterPro" id="IPR012368">
    <property type="entry name" value="OxRdtase_Mopterin-bd_su_IorB"/>
</dbReference>
<feature type="domain" description="Aldehyde oxidase/xanthine dehydrogenase a/b hammerhead" evidence="2">
    <location>
        <begin position="221"/>
        <end position="310"/>
    </location>
</feature>
<dbReference type="Pfam" id="PF02738">
    <property type="entry name" value="MoCoBD_1"/>
    <property type="match status" value="1"/>
</dbReference>
<protein>
    <submittedName>
        <fullName evidence="3">Molybdopterin cofactor-binding domain-containing protein</fullName>
    </submittedName>
</protein>
<dbReference type="PANTHER" id="PTHR47495:SF3">
    <property type="entry name" value="BLR6219 PROTEIN"/>
    <property type="match status" value="1"/>
</dbReference>
<dbReference type="InterPro" id="IPR019546">
    <property type="entry name" value="TAT_signal_bac_arc"/>
</dbReference>
<keyword evidence="1" id="KW-0732">Signal</keyword>
<dbReference type="PROSITE" id="PS51318">
    <property type="entry name" value="TAT"/>
    <property type="match status" value="1"/>
</dbReference>
<dbReference type="SMART" id="SM01008">
    <property type="entry name" value="Ald_Xan_dh_C"/>
    <property type="match status" value="1"/>
</dbReference>
<dbReference type="Pfam" id="PF20256">
    <property type="entry name" value="MoCoBD_2"/>
    <property type="match status" value="2"/>
</dbReference>